<gene>
    <name evidence="1" type="ORF">BC351_14625</name>
</gene>
<organism evidence="1 2">
    <name type="scientific">Paenibacillus ferrarius</name>
    <dbReference type="NCBI Taxonomy" id="1469647"/>
    <lineage>
        <taxon>Bacteria</taxon>
        <taxon>Bacillati</taxon>
        <taxon>Bacillota</taxon>
        <taxon>Bacilli</taxon>
        <taxon>Bacillales</taxon>
        <taxon>Paenibacillaceae</taxon>
        <taxon>Paenibacillus</taxon>
    </lineage>
</organism>
<sequence length="120" mass="13417">MKITDHFIPVFTNELDTTVAYYESLANQPMDRRWDIPEAGLSLATVYPYVIVSGSPEALEPARSLRAVVYVDSMNELKNVLQQQNTLIIRDQHGPIGPSIFVQHPDGSFIEYVEPAKAAV</sequence>
<name>A0A1V4H6C6_9BACL</name>
<dbReference type="STRING" id="1469647.BC351_14625"/>
<proteinExistence type="predicted"/>
<protein>
    <recommendedName>
        <fullName evidence="3">Glyoxalase</fullName>
    </recommendedName>
</protein>
<evidence type="ECO:0000313" key="2">
    <source>
        <dbReference type="Proteomes" id="UP000190626"/>
    </source>
</evidence>
<dbReference type="AlphaFoldDB" id="A0A1V4H6C6"/>
<dbReference type="InterPro" id="IPR029068">
    <property type="entry name" value="Glyas_Bleomycin-R_OHBP_Dase"/>
</dbReference>
<evidence type="ECO:0008006" key="3">
    <source>
        <dbReference type="Google" id="ProtNLM"/>
    </source>
</evidence>
<dbReference type="RefSeq" id="WP_079421483.1">
    <property type="nucleotide sequence ID" value="NZ_MBTG01000073.1"/>
</dbReference>
<dbReference type="OrthoDB" id="1492945at2"/>
<comment type="caution">
    <text evidence="1">The sequence shown here is derived from an EMBL/GenBank/DDBJ whole genome shotgun (WGS) entry which is preliminary data.</text>
</comment>
<dbReference type="Gene3D" id="3.10.180.10">
    <property type="entry name" value="2,3-Dihydroxybiphenyl 1,2-Dioxygenase, domain 1"/>
    <property type="match status" value="1"/>
</dbReference>
<accession>A0A1V4H6C6</accession>
<keyword evidence="2" id="KW-1185">Reference proteome</keyword>
<dbReference type="SUPFAM" id="SSF54593">
    <property type="entry name" value="Glyoxalase/Bleomycin resistance protein/Dihydroxybiphenyl dioxygenase"/>
    <property type="match status" value="1"/>
</dbReference>
<evidence type="ECO:0000313" key="1">
    <source>
        <dbReference type="EMBL" id="OPH46714.1"/>
    </source>
</evidence>
<dbReference type="EMBL" id="MBTG01000073">
    <property type="protein sequence ID" value="OPH46714.1"/>
    <property type="molecule type" value="Genomic_DNA"/>
</dbReference>
<reference evidence="2" key="1">
    <citation type="submission" date="2016-07" db="EMBL/GenBank/DDBJ databases">
        <authorList>
            <person name="Florea S."/>
            <person name="Webb J.S."/>
            <person name="Jaromczyk J."/>
            <person name="Schardl C.L."/>
        </authorList>
    </citation>
    <scope>NUCLEOTIDE SEQUENCE [LARGE SCALE GENOMIC DNA]</scope>
    <source>
        <strain evidence="2">CY1</strain>
    </source>
</reference>
<dbReference type="Proteomes" id="UP000190626">
    <property type="component" value="Unassembled WGS sequence"/>
</dbReference>